<keyword evidence="1" id="KW-0472">Membrane</keyword>
<proteinExistence type="predicted"/>
<sequence>MRRLIWFNRNRYHHILFWFKWRSFRLLLQLFIFGENLMNLIIYIQGLTEQCFIFANSRNDSMDGRLGLMALLY</sequence>
<dbReference type="Gramene" id="rna24226">
    <property type="protein sequence ID" value="RHN61735.1"/>
    <property type="gene ID" value="gene24226"/>
</dbReference>
<evidence type="ECO:0000313" key="3">
    <source>
        <dbReference type="Proteomes" id="UP000265566"/>
    </source>
</evidence>
<accession>A0A396IDD6</accession>
<evidence type="ECO:0000256" key="1">
    <source>
        <dbReference type="SAM" id="Phobius"/>
    </source>
</evidence>
<evidence type="ECO:0000313" key="2">
    <source>
        <dbReference type="EMBL" id="RHN61735.1"/>
    </source>
</evidence>
<feature type="transmembrane region" description="Helical" evidence="1">
    <location>
        <begin position="26"/>
        <end position="44"/>
    </location>
</feature>
<dbReference type="EMBL" id="PSQE01000004">
    <property type="protein sequence ID" value="RHN61735.1"/>
    <property type="molecule type" value="Genomic_DNA"/>
</dbReference>
<keyword evidence="1" id="KW-0812">Transmembrane</keyword>
<evidence type="ECO:0008006" key="4">
    <source>
        <dbReference type="Google" id="ProtNLM"/>
    </source>
</evidence>
<protein>
    <recommendedName>
        <fullName evidence="4">Transmembrane protein</fullName>
    </recommendedName>
</protein>
<comment type="caution">
    <text evidence="2">The sequence shown here is derived from an EMBL/GenBank/DDBJ whole genome shotgun (WGS) entry which is preliminary data.</text>
</comment>
<gene>
    <name evidence="2" type="ORF">MtrunA17_Chr4g0039851</name>
</gene>
<organism evidence="2 3">
    <name type="scientific">Medicago truncatula</name>
    <name type="common">Barrel medic</name>
    <name type="synonym">Medicago tribuloides</name>
    <dbReference type="NCBI Taxonomy" id="3880"/>
    <lineage>
        <taxon>Eukaryota</taxon>
        <taxon>Viridiplantae</taxon>
        <taxon>Streptophyta</taxon>
        <taxon>Embryophyta</taxon>
        <taxon>Tracheophyta</taxon>
        <taxon>Spermatophyta</taxon>
        <taxon>Magnoliopsida</taxon>
        <taxon>eudicotyledons</taxon>
        <taxon>Gunneridae</taxon>
        <taxon>Pentapetalae</taxon>
        <taxon>rosids</taxon>
        <taxon>fabids</taxon>
        <taxon>Fabales</taxon>
        <taxon>Fabaceae</taxon>
        <taxon>Papilionoideae</taxon>
        <taxon>50 kb inversion clade</taxon>
        <taxon>NPAAA clade</taxon>
        <taxon>Hologalegina</taxon>
        <taxon>IRL clade</taxon>
        <taxon>Trifolieae</taxon>
        <taxon>Medicago</taxon>
    </lineage>
</organism>
<dbReference type="Proteomes" id="UP000265566">
    <property type="component" value="Chromosome 4"/>
</dbReference>
<keyword evidence="1" id="KW-1133">Transmembrane helix</keyword>
<reference evidence="3" key="1">
    <citation type="journal article" date="2018" name="Nat. Plants">
        <title>Whole-genome landscape of Medicago truncatula symbiotic genes.</title>
        <authorList>
            <person name="Pecrix Y."/>
            <person name="Staton S.E."/>
            <person name="Sallet E."/>
            <person name="Lelandais-Briere C."/>
            <person name="Moreau S."/>
            <person name="Carrere S."/>
            <person name="Blein T."/>
            <person name="Jardinaud M.F."/>
            <person name="Latrasse D."/>
            <person name="Zouine M."/>
            <person name="Zahm M."/>
            <person name="Kreplak J."/>
            <person name="Mayjonade B."/>
            <person name="Satge C."/>
            <person name="Perez M."/>
            <person name="Cauet S."/>
            <person name="Marande W."/>
            <person name="Chantry-Darmon C."/>
            <person name="Lopez-Roques C."/>
            <person name="Bouchez O."/>
            <person name="Berard A."/>
            <person name="Debelle F."/>
            <person name="Munos S."/>
            <person name="Bendahmane A."/>
            <person name="Berges H."/>
            <person name="Niebel A."/>
            <person name="Buitink J."/>
            <person name="Frugier F."/>
            <person name="Benhamed M."/>
            <person name="Crespi M."/>
            <person name="Gouzy J."/>
            <person name="Gamas P."/>
        </authorList>
    </citation>
    <scope>NUCLEOTIDE SEQUENCE [LARGE SCALE GENOMIC DNA]</scope>
    <source>
        <strain evidence="3">cv. Jemalong A17</strain>
    </source>
</reference>
<name>A0A396IDD6_MEDTR</name>
<dbReference type="AlphaFoldDB" id="A0A396IDD6"/>